<keyword evidence="2" id="KW-0687">Ribonucleoprotein</keyword>
<dbReference type="GO" id="GO:0005840">
    <property type="term" value="C:ribosome"/>
    <property type="evidence" value="ECO:0007669"/>
    <property type="project" value="UniProtKB-KW"/>
</dbReference>
<dbReference type="AlphaFoldDB" id="A0A1G6HMN7"/>
<dbReference type="STRING" id="28234.SAMN04488588_0017"/>
<dbReference type="EMBL" id="FMYV01000001">
    <property type="protein sequence ID" value="SDB95502.1"/>
    <property type="molecule type" value="Genomic_DNA"/>
</dbReference>
<keyword evidence="4" id="KW-1185">Reference proteome</keyword>
<dbReference type="InterPro" id="IPR000182">
    <property type="entry name" value="GNAT_dom"/>
</dbReference>
<dbReference type="EMBL" id="SRME01000001">
    <property type="protein sequence ID" value="TGG88875.1"/>
    <property type="molecule type" value="Genomic_DNA"/>
</dbReference>
<dbReference type="Proteomes" id="UP000199322">
    <property type="component" value="Unassembled WGS sequence"/>
</dbReference>
<evidence type="ECO:0000313" key="2">
    <source>
        <dbReference type="EMBL" id="SDB95502.1"/>
    </source>
</evidence>
<dbReference type="GO" id="GO:0016747">
    <property type="term" value="F:acyltransferase activity, transferring groups other than amino-acyl groups"/>
    <property type="evidence" value="ECO:0007669"/>
    <property type="project" value="InterPro"/>
</dbReference>
<keyword evidence="2" id="KW-0689">Ribosomal protein</keyword>
<dbReference type="InterPro" id="IPR016181">
    <property type="entry name" value="Acyl_CoA_acyltransferase"/>
</dbReference>
<evidence type="ECO:0000313" key="3">
    <source>
        <dbReference type="EMBL" id="TGG88875.1"/>
    </source>
</evidence>
<dbReference type="CDD" id="cd04301">
    <property type="entry name" value="NAT_SF"/>
    <property type="match status" value="1"/>
</dbReference>
<name>A0A1G6HMN7_9BACT</name>
<sequence>MKFKTKHTHEEKDYRFFLVDTEKDLEKINVSKTEIVDFLFLHLGKYNDDKEYILKALEYVLGKEKFLSGIIGIILNENNALVGVAVINNTNMEGYIPENILVYIALDKKYRKKGLGKKLLDLMINKSEGDIALHVDFDNKRARKVYKKMGFKEAYIEMRYKK</sequence>
<evidence type="ECO:0000313" key="5">
    <source>
        <dbReference type="Proteomes" id="UP000297288"/>
    </source>
</evidence>
<reference evidence="2 4" key="1">
    <citation type="submission" date="2016-10" db="EMBL/GenBank/DDBJ databases">
        <authorList>
            <person name="de Groot N.N."/>
        </authorList>
    </citation>
    <scope>NUCLEOTIDE SEQUENCE [LARGE SCALE GENOMIC DNA]</scope>
    <source>
        <strain evidence="2 4">WG14</strain>
    </source>
</reference>
<feature type="domain" description="N-acetyltransferase" evidence="1">
    <location>
        <begin position="23"/>
        <end position="162"/>
    </location>
</feature>
<dbReference type="Proteomes" id="UP000297288">
    <property type="component" value="Unassembled WGS sequence"/>
</dbReference>
<organism evidence="2 4">
    <name type="scientific">Geotoga petraea</name>
    <dbReference type="NCBI Taxonomy" id="28234"/>
    <lineage>
        <taxon>Bacteria</taxon>
        <taxon>Thermotogati</taxon>
        <taxon>Thermotogota</taxon>
        <taxon>Thermotogae</taxon>
        <taxon>Petrotogales</taxon>
        <taxon>Petrotogaceae</taxon>
        <taxon>Geotoga</taxon>
    </lineage>
</organism>
<protein>
    <submittedName>
        <fullName evidence="3">GNAT family N-acetyltransferase</fullName>
    </submittedName>
    <submittedName>
        <fullName evidence="2">Ribosomal protein S18 acetylase RimI</fullName>
    </submittedName>
</protein>
<keyword evidence="3" id="KW-0808">Transferase</keyword>
<proteinExistence type="predicted"/>
<evidence type="ECO:0000313" key="4">
    <source>
        <dbReference type="Proteomes" id="UP000199322"/>
    </source>
</evidence>
<evidence type="ECO:0000259" key="1">
    <source>
        <dbReference type="PROSITE" id="PS51186"/>
    </source>
</evidence>
<dbReference type="Gene3D" id="3.40.630.30">
    <property type="match status" value="1"/>
</dbReference>
<reference evidence="3 5" key="2">
    <citation type="submission" date="2019-04" db="EMBL/GenBank/DDBJ databases">
        <title>Draft genome sequence data and analysis of a Fermenting Bacterium, Geotoga petraea strain HO-Geo1, isolated from heavy-oil petroleum reservoir in Russia.</title>
        <authorList>
            <person name="Grouzdev D.S."/>
            <person name="Semenova E.M."/>
            <person name="Sokolova D.S."/>
            <person name="Tourova T.P."/>
            <person name="Poltaraus A.B."/>
            <person name="Nazina T.N."/>
        </authorList>
    </citation>
    <scope>NUCLEOTIDE SEQUENCE [LARGE SCALE GENOMIC DNA]</scope>
    <source>
        <strain evidence="3 5">HO-Geo1</strain>
    </source>
</reference>
<dbReference type="RefSeq" id="WP_091401634.1">
    <property type="nucleotide sequence ID" value="NZ_FMYV01000001.1"/>
</dbReference>
<dbReference type="SUPFAM" id="SSF55729">
    <property type="entry name" value="Acyl-CoA N-acyltransferases (Nat)"/>
    <property type="match status" value="1"/>
</dbReference>
<dbReference type="PROSITE" id="PS51186">
    <property type="entry name" value="GNAT"/>
    <property type="match status" value="1"/>
</dbReference>
<gene>
    <name evidence="3" type="ORF">E4650_01385</name>
    <name evidence="2" type="ORF">SAMN04488588_0017</name>
</gene>
<accession>A0A1G6HMN7</accession>
<dbReference type="OrthoDB" id="156739at2"/>
<dbReference type="Pfam" id="PF00583">
    <property type="entry name" value="Acetyltransf_1"/>
    <property type="match status" value="1"/>
</dbReference>